<dbReference type="RefSeq" id="WP_107585190.1">
    <property type="nucleotide sequence ID" value="NZ_PZJJ01000016.1"/>
</dbReference>
<keyword evidence="7" id="KW-1185">Reference proteome</keyword>
<dbReference type="CDD" id="cd01392">
    <property type="entry name" value="HTH_LacI"/>
    <property type="match status" value="1"/>
</dbReference>
<feature type="domain" description="HTH cro/C1-type" evidence="5">
    <location>
        <begin position="6"/>
        <end position="42"/>
    </location>
</feature>
<feature type="domain" description="HTH lacI-type" evidence="4">
    <location>
        <begin position="5"/>
        <end position="59"/>
    </location>
</feature>
<dbReference type="InterPro" id="IPR001387">
    <property type="entry name" value="Cro/C1-type_HTH"/>
</dbReference>
<reference evidence="6 7" key="1">
    <citation type="submission" date="2018-03" db="EMBL/GenBank/DDBJ databases">
        <title>Alkalicoccus saliphilus sp. nov., isolated from a mineral pool.</title>
        <authorList>
            <person name="Zhao B."/>
        </authorList>
    </citation>
    <scope>NUCLEOTIDE SEQUENCE [LARGE SCALE GENOMIC DNA]</scope>
    <source>
        <strain evidence="6 7">6AG</strain>
    </source>
</reference>
<dbReference type="OrthoDB" id="9796186at2"/>
<dbReference type="SUPFAM" id="SSF53822">
    <property type="entry name" value="Periplasmic binding protein-like I"/>
    <property type="match status" value="1"/>
</dbReference>
<keyword evidence="3" id="KW-0804">Transcription</keyword>
<evidence type="ECO:0000256" key="2">
    <source>
        <dbReference type="ARBA" id="ARBA00023125"/>
    </source>
</evidence>
<dbReference type="InterPro" id="IPR028082">
    <property type="entry name" value="Peripla_BP_I"/>
</dbReference>
<gene>
    <name evidence="6" type="ORF">C6Y45_10600</name>
</gene>
<protein>
    <submittedName>
        <fullName evidence="6">LacI family transcriptional regulator</fullName>
    </submittedName>
</protein>
<keyword evidence="2" id="KW-0238">DNA-binding</keyword>
<dbReference type="PANTHER" id="PTHR30146">
    <property type="entry name" value="LACI-RELATED TRANSCRIPTIONAL REPRESSOR"/>
    <property type="match status" value="1"/>
</dbReference>
<dbReference type="AlphaFoldDB" id="A0A2T4U5I0"/>
<sequence length="337" mass="37702">MEKRATIKEVAEKAGVSKATVSYVLNNTKKVSESTKERVLQAARELQYAPDFTAVSLTKKKSRMIGVILPLINESIAGIMQENTYYNEMISAVEKTSRENNYDILLAGLARPEDYRSWVQKRRLDGLLFLGLFPEGIYREMHSMDVPAVLIDTYESHTENYPAVNIDDEKGGWLAADHLISNGHDKIVFLSVDLDNPVEKERFQGCKRALKEAGLPPPAVMKAEDIHSFESGYEAGRQLFKEKKYTAVISGSDTTALGIIRAVHDGGGKTPEDLSVIGFDDLRLSRYVIPSLTTIRQHIEKKGTLAAEKLVRVMEGQEEQPEMVDVELIVRESTGKR</sequence>
<keyword evidence="1" id="KW-0805">Transcription regulation</keyword>
<dbReference type="EMBL" id="PZJJ01000016">
    <property type="protein sequence ID" value="PTL38625.1"/>
    <property type="molecule type" value="Genomic_DNA"/>
</dbReference>
<dbReference type="GO" id="GO:0003700">
    <property type="term" value="F:DNA-binding transcription factor activity"/>
    <property type="evidence" value="ECO:0007669"/>
    <property type="project" value="TreeGrafter"/>
</dbReference>
<dbReference type="Pfam" id="PF00356">
    <property type="entry name" value="LacI"/>
    <property type="match status" value="1"/>
</dbReference>
<dbReference type="Proteomes" id="UP000240509">
    <property type="component" value="Unassembled WGS sequence"/>
</dbReference>
<dbReference type="CDD" id="cd06267">
    <property type="entry name" value="PBP1_LacI_sugar_binding-like"/>
    <property type="match status" value="1"/>
</dbReference>
<dbReference type="InterPro" id="IPR010982">
    <property type="entry name" value="Lambda_DNA-bd_dom_sf"/>
</dbReference>
<dbReference type="SMART" id="SM00354">
    <property type="entry name" value="HTH_LACI"/>
    <property type="match status" value="1"/>
</dbReference>
<evidence type="ECO:0000256" key="3">
    <source>
        <dbReference type="ARBA" id="ARBA00023163"/>
    </source>
</evidence>
<comment type="caution">
    <text evidence="6">The sequence shown here is derived from an EMBL/GenBank/DDBJ whole genome shotgun (WGS) entry which is preliminary data.</text>
</comment>
<name>A0A2T4U5I0_9BACI</name>
<dbReference type="GO" id="GO:0000976">
    <property type="term" value="F:transcription cis-regulatory region binding"/>
    <property type="evidence" value="ECO:0007669"/>
    <property type="project" value="TreeGrafter"/>
</dbReference>
<dbReference type="InterPro" id="IPR000843">
    <property type="entry name" value="HTH_LacI"/>
</dbReference>
<evidence type="ECO:0000256" key="1">
    <source>
        <dbReference type="ARBA" id="ARBA00023015"/>
    </source>
</evidence>
<dbReference type="Gene3D" id="1.10.260.40">
    <property type="entry name" value="lambda repressor-like DNA-binding domains"/>
    <property type="match status" value="1"/>
</dbReference>
<accession>A0A2T4U5I0</accession>
<evidence type="ECO:0000259" key="4">
    <source>
        <dbReference type="PROSITE" id="PS50932"/>
    </source>
</evidence>
<dbReference type="PRINTS" id="PR00036">
    <property type="entry name" value="HTHLACI"/>
</dbReference>
<evidence type="ECO:0000259" key="5">
    <source>
        <dbReference type="PROSITE" id="PS50943"/>
    </source>
</evidence>
<dbReference type="PROSITE" id="PS50943">
    <property type="entry name" value="HTH_CROC1"/>
    <property type="match status" value="1"/>
</dbReference>
<dbReference type="Gene3D" id="3.40.50.2300">
    <property type="match status" value="2"/>
</dbReference>
<proteinExistence type="predicted"/>
<evidence type="ECO:0000313" key="7">
    <source>
        <dbReference type="Proteomes" id="UP000240509"/>
    </source>
</evidence>
<evidence type="ECO:0000313" key="6">
    <source>
        <dbReference type="EMBL" id="PTL38625.1"/>
    </source>
</evidence>
<dbReference type="InterPro" id="IPR046335">
    <property type="entry name" value="LacI/GalR-like_sensor"/>
</dbReference>
<dbReference type="SUPFAM" id="SSF47413">
    <property type="entry name" value="lambda repressor-like DNA-binding domains"/>
    <property type="match status" value="1"/>
</dbReference>
<dbReference type="Pfam" id="PF13377">
    <property type="entry name" value="Peripla_BP_3"/>
    <property type="match status" value="1"/>
</dbReference>
<dbReference type="PANTHER" id="PTHR30146:SF109">
    <property type="entry name" value="HTH-TYPE TRANSCRIPTIONAL REGULATOR GALS"/>
    <property type="match status" value="1"/>
</dbReference>
<dbReference type="PROSITE" id="PS50932">
    <property type="entry name" value="HTH_LACI_2"/>
    <property type="match status" value="1"/>
</dbReference>
<dbReference type="PROSITE" id="PS00356">
    <property type="entry name" value="HTH_LACI_1"/>
    <property type="match status" value="1"/>
</dbReference>
<organism evidence="6 7">
    <name type="scientific">Alkalicoccus saliphilus</name>
    <dbReference type="NCBI Taxonomy" id="200989"/>
    <lineage>
        <taxon>Bacteria</taxon>
        <taxon>Bacillati</taxon>
        <taxon>Bacillota</taxon>
        <taxon>Bacilli</taxon>
        <taxon>Bacillales</taxon>
        <taxon>Bacillaceae</taxon>
        <taxon>Alkalicoccus</taxon>
    </lineage>
</organism>